<dbReference type="PATRIC" id="fig|13035.3.peg.964"/>
<evidence type="ECO:0000256" key="1">
    <source>
        <dbReference type="ARBA" id="ARBA00038248"/>
    </source>
</evidence>
<dbReference type="Proteomes" id="UP000010482">
    <property type="component" value="Chromosome"/>
</dbReference>
<dbReference type="RefSeq" id="WP_015228613.1">
    <property type="nucleotide sequence ID" value="NC_019780.1"/>
</dbReference>
<evidence type="ECO:0000313" key="3">
    <source>
        <dbReference type="EMBL" id="AFZ49601.1"/>
    </source>
</evidence>
<accession>K9YRM9</accession>
<dbReference type="InterPro" id="IPR007842">
    <property type="entry name" value="HEPN_dom"/>
</dbReference>
<dbReference type="PANTHER" id="PTHR36565">
    <property type="entry name" value="UPF0332 PROTEIN TM_1000"/>
    <property type="match status" value="1"/>
</dbReference>
<feature type="domain" description="HEPN" evidence="2">
    <location>
        <begin position="7"/>
        <end position="120"/>
    </location>
</feature>
<evidence type="ECO:0000259" key="2">
    <source>
        <dbReference type="Pfam" id="PF05168"/>
    </source>
</evidence>
<dbReference type="InterPro" id="IPR052226">
    <property type="entry name" value="UPF0332_toxin"/>
</dbReference>
<proteinExistence type="inferred from homology"/>
<dbReference type="eggNOG" id="COG1895">
    <property type="taxonomic scope" value="Bacteria"/>
</dbReference>
<protein>
    <recommendedName>
        <fullName evidence="2">HEPN domain-containing protein</fullName>
    </recommendedName>
</protein>
<gene>
    <name evidence="3" type="ORF">Dacsa_0861</name>
</gene>
<keyword evidence="4" id="KW-1185">Reference proteome</keyword>
<dbReference type="HOGENOM" id="CLU_151247_2_1_3"/>
<dbReference type="Gene3D" id="1.20.120.330">
    <property type="entry name" value="Nucleotidyltransferases domain 2"/>
    <property type="match status" value="1"/>
</dbReference>
<reference evidence="3" key="1">
    <citation type="submission" date="2012-04" db="EMBL/GenBank/DDBJ databases">
        <title>Finished genome of Dactylococcopsis salina PCC 8305.</title>
        <authorList>
            <consortium name="US DOE Joint Genome Institute"/>
            <person name="Gugger M."/>
            <person name="Coursin T."/>
            <person name="Rippka R."/>
            <person name="Tandeau De Marsac N."/>
            <person name="Huntemann M."/>
            <person name="Wei C.-L."/>
            <person name="Han J."/>
            <person name="Detter J.C."/>
            <person name="Han C."/>
            <person name="Tapia R."/>
            <person name="Daligault H."/>
            <person name="Chen A."/>
            <person name="Krypides N."/>
            <person name="Mavromatis K."/>
            <person name="Markowitz V."/>
            <person name="Szeto E."/>
            <person name="Ivanova N."/>
            <person name="Ovchinnikova G."/>
            <person name="Pagani I."/>
            <person name="Pati A."/>
            <person name="Goodwin L."/>
            <person name="Peters L."/>
            <person name="Pitluck S."/>
            <person name="Woyke T."/>
            <person name="Kerfeld C."/>
        </authorList>
    </citation>
    <scope>NUCLEOTIDE SEQUENCE [LARGE SCALE GENOMIC DNA]</scope>
    <source>
        <strain evidence="3">PCC 8305</strain>
    </source>
</reference>
<dbReference type="STRING" id="13035.Dacsa_0861"/>
<organism evidence="3 4">
    <name type="scientific">Dactylococcopsis salina (strain PCC 8305)</name>
    <name type="common">Myxobactron salinum</name>
    <dbReference type="NCBI Taxonomy" id="13035"/>
    <lineage>
        <taxon>Bacteria</taxon>
        <taxon>Bacillati</taxon>
        <taxon>Cyanobacteriota</taxon>
        <taxon>Cyanophyceae</taxon>
        <taxon>Nodosilineales</taxon>
        <taxon>Cymatolegaceae</taxon>
        <taxon>Dactylococcopsis</taxon>
    </lineage>
</organism>
<dbReference type="OrthoDB" id="5767335at2"/>
<name>K9YRM9_DACS8</name>
<sequence>MNPSQQAILKKAVRSWRAAQTLYDEGFSDFAASRAYYSMFYVAEAFLEEDQMSFSGHAAVISAFGRDFAKPKRVPPHFHRYLLNAQDKRNRGDYGFYDEITPTQAKELIDQAEEFLQLAQSLIGNLSDET</sequence>
<dbReference type="AlphaFoldDB" id="K9YRM9"/>
<evidence type="ECO:0000313" key="4">
    <source>
        <dbReference type="Proteomes" id="UP000010482"/>
    </source>
</evidence>
<dbReference type="Pfam" id="PF05168">
    <property type="entry name" value="HEPN"/>
    <property type="match status" value="1"/>
</dbReference>
<dbReference type="PANTHER" id="PTHR36565:SF1">
    <property type="entry name" value="UPF0332 PROTEIN TM_1000"/>
    <property type="match status" value="1"/>
</dbReference>
<dbReference type="KEGG" id="dsl:Dacsa_0861"/>
<dbReference type="EMBL" id="CP003944">
    <property type="protein sequence ID" value="AFZ49601.1"/>
    <property type="molecule type" value="Genomic_DNA"/>
</dbReference>
<comment type="similarity">
    <text evidence="1">Belongs to the UPF0332 family.</text>
</comment>